<dbReference type="OMA" id="QSPRKFQ"/>
<name>A0A8S1L1C8_PARPR</name>
<reference evidence="1" key="1">
    <citation type="submission" date="2021-01" db="EMBL/GenBank/DDBJ databases">
        <authorList>
            <consortium name="Genoscope - CEA"/>
            <person name="William W."/>
        </authorList>
    </citation>
    <scope>NUCLEOTIDE SEQUENCE</scope>
</reference>
<dbReference type="EMBL" id="CAJJDM010000031">
    <property type="protein sequence ID" value="CAD8061740.1"/>
    <property type="molecule type" value="Genomic_DNA"/>
</dbReference>
<dbReference type="Proteomes" id="UP000688137">
    <property type="component" value="Unassembled WGS sequence"/>
</dbReference>
<proteinExistence type="predicted"/>
<comment type="caution">
    <text evidence="1">The sequence shown here is derived from an EMBL/GenBank/DDBJ whole genome shotgun (WGS) entry which is preliminary data.</text>
</comment>
<protein>
    <submittedName>
        <fullName evidence="1">Uncharacterized protein</fullName>
    </submittedName>
</protein>
<sequence>MHNQGKRLYIDFQQQSPRKFQNLKNKTQETEIQFDHYGIVQTRFENKIKLNIKEHIDQLFIILKSIKEDLKISRDDMNIIKEDLQKMESNQYKEEDRITKTVLQNINKQKYELKKQQHTTSIVYGSLNQQISSLQNDKIFIKDHSNQVELDTKLIENDIGFRRIYNI</sequence>
<organism evidence="1 2">
    <name type="scientific">Paramecium primaurelia</name>
    <dbReference type="NCBI Taxonomy" id="5886"/>
    <lineage>
        <taxon>Eukaryota</taxon>
        <taxon>Sar</taxon>
        <taxon>Alveolata</taxon>
        <taxon>Ciliophora</taxon>
        <taxon>Intramacronucleata</taxon>
        <taxon>Oligohymenophorea</taxon>
        <taxon>Peniculida</taxon>
        <taxon>Parameciidae</taxon>
        <taxon>Paramecium</taxon>
    </lineage>
</organism>
<dbReference type="AlphaFoldDB" id="A0A8S1L1C8"/>
<evidence type="ECO:0000313" key="1">
    <source>
        <dbReference type="EMBL" id="CAD8061740.1"/>
    </source>
</evidence>
<evidence type="ECO:0000313" key="2">
    <source>
        <dbReference type="Proteomes" id="UP000688137"/>
    </source>
</evidence>
<gene>
    <name evidence="1" type="ORF">PPRIM_AZ9-3.1.T0320107</name>
</gene>
<keyword evidence="2" id="KW-1185">Reference proteome</keyword>
<accession>A0A8S1L1C8</accession>